<dbReference type="Pfam" id="PF01866">
    <property type="entry name" value="Diphthamide_syn"/>
    <property type="match status" value="1"/>
</dbReference>
<dbReference type="GO" id="GO:0051536">
    <property type="term" value="F:iron-sulfur cluster binding"/>
    <property type="evidence" value="ECO:0007669"/>
    <property type="project" value="UniProtKB-KW"/>
</dbReference>
<dbReference type="AlphaFoldDB" id="A0A9P7YQQ4"/>
<dbReference type="GO" id="GO:0046872">
    <property type="term" value="F:metal ion binding"/>
    <property type="evidence" value="ECO:0007669"/>
    <property type="project" value="UniProtKB-KW"/>
</dbReference>
<evidence type="ECO:0000256" key="3">
    <source>
        <dbReference type="ARBA" id="ARBA00006179"/>
    </source>
</evidence>
<dbReference type="Gene3D" id="3.40.50.11840">
    <property type="entry name" value="Diphthamide synthesis DPH1/DPH2 domain 1"/>
    <property type="match status" value="1"/>
</dbReference>
<comment type="pathway">
    <text evidence="2 7">Protein modification; peptidyl-diphthamide biosynthesis.</text>
</comment>
<dbReference type="SFLD" id="SFLDF00408">
    <property type="entry name" value="Diphthamide_biosynthesis_famil"/>
    <property type="match status" value="1"/>
</dbReference>
<dbReference type="GO" id="GO:0005737">
    <property type="term" value="C:cytoplasm"/>
    <property type="evidence" value="ECO:0007669"/>
    <property type="project" value="UniProtKB-SubCell"/>
</dbReference>
<comment type="caution">
    <text evidence="9">The sequence shown here is derived from an EMBL/GenBank/DDBJ whole genome shotgun (WGS) entry which is preliminary data.</text>
</comment>
<proteinExistence type="inferred from homology"/>
<dbReference type="OrthoDB" id="449241at2759"/>
<feature type="region of interest" description="Disordered" evidence="8">
    <location>
        <begin position="92"/>
        <end position="131"/>
    </location>
</feature>
<dbReference type="NCBIfam" id="TIGR00322">
    <property type="entry name" value="diphth2_R"/>
    <property type="match status" value="1"/>
</dbReference>
<evidence type="ECO:0000256" key="1">
    <source>
        <dbReference type="ARBA" id="ARBA00001966"/>
    </source>
</evidence>
<dbReference type="Proteomes" id="UP000824998">
    <property type="component" value="Unassembled WGS sequence"/>
</dbReference>
<evidence type="ECO:0000256" key="8">
    <source>
        <dbReference type="SAM" id="MobiDB-lite"/>
    </source>
</evidence>
<accession>A0A9P7YQQ4</accession>
<dbReference type="NCBIfam" id="TIGR00272">
    <property type="entry name" value="DPH2"/>
    <property type="match status" value="1"/>
</dbReference>
<feature type="compositionally biased region" description="Polar residues" evidence="8">
    <location>
        <begin position="492"/>
        <end position="508"/>
    </location>
</feature>
<dbReference type="FunFam" id="3.40.50.11860:FF:000001">
    <property type="entry name" value="2-(3-amino-3-carboxypropyl)histidine synthase subunit 2"/>
    <property type="match status" value="1"/>
</dbReference>
<gene>
    <name evidence="9" type="ORF">BJ875DRAFT_368376</name>
</gene>
<keyword evidence="6 7" id="KW-0411">Iron-sulfur</keyword>
<evidence type="ECO:0000256" key="5">
    <source>
        <dbReference type="ARBA" id="ARBA00023004"/>
    </source>
</evidence>
<dbReference type="PANTHER" id="PTHR10762:SF2">
    <property type="entry name" value="2-(3-AMINO-3-CARBOXYPROPYL)HISTIDINE SYNTHASE SUBUNIT 2"/>
    <property type="match status" value="1"/>
</dbReference>
<dbReference type="InterPro" id="IPR010014">
    <property type="entry name" value="DHP2"/>
</dbReference>
<evidence type="ECO:0000256" key="2">
    <source>
        <dbReference type="ARBA" id="ARBA00005156"/>
    </source>
</evidence>
<feature type="region of interest" description="Disordered" evidence="8">
    <location>
        <begin position="1"/>
        <end position="37"/>
    </location>
</feature>
<dbReference type="GO" id="GO:0017183">
    <property type="term" value="P:protein histidyl modification to diphthamide"/>
    <property type="evidence" value="ECO:0007669"/>
    <property type="project" value="InterPro"/>
</dbReference>
<organism evidence="9 10">
    <name type="scientific">Amylocarpus encephaloides</name>
    <dbReference type="NCBI Taxonomy" id="45428"/>
    <lineage>
        <taxon>Eukaryota</taxon>
        <taxon>Fungi</taxon>
        <taxon>Dikarya</taxon>
        <taxon>Ascomycota</taxon>
        <taxon>Pezizomycotina</taxon>
        <taxon>Leotiomycetes</taxon>
        <taxon>Helotiales</taxon>
        <taxon>Helotiales incertae sedis</taxon>
        <taxon>Amylocarpus</taxon>
    </lineage>
</organism>
<evidence type="ECO:0000313" key="10">
    <source>
        <dbReference type="Proteomes" id="UP000824998"/>
    </source>
</evidence>
<keyword evidence="5 7" id="KW-0408">Iron</keyword>
<comment type="subcellular location">
    <subcellularLocation>
        <location evidence="7">Cytoplasm</location>
    </subcellularLocation>
</comment>
<dbReference type="SFLD" id="SFLDG01121">
    <property type="entry name" value="Diphthamide_biosynthesis"/>
    <property type="match status" value="1"/>
</dbReference>
<name>A0A9P7YQQ4_9HELO</name>
<comment type="function">
    <text evidence="7">Required for the first step of diphthamide biosynthesis, a post-translational modification of histidine which occurs in elongation factor 2. DPH1 and DPH2 transfer a 3-amino-3-carboxypropyl (ACP) group from S-adenosyl-L-methionine (SAM) to a histidine residue, the reaction is assisted by a reduction system comprising DPH3 and a NADH-dependent reductase. Facilitates the reduction of the catalytic iron-sulfur cluster found in the DPH1 subunit.</text>
</comment>
<dbReference type="SFLD" id="SFLDS00032">
    <property type="entry name" value="Radical_SAM_3-amino-3-carboxyp"/>
    <property type="match status" value="1"/>
</dbReference>
<protein>
    <recommendedName>
        <fullName evidence="7">2-(3-amino-3-carboxypropyl)histidine synthase subunit 2</fullName>
    </recommendedName>
</protein>
<dbReference type="Gene3D" id="3.40.50.11860">
    <property type="entry name" value="Diphthamide synthesis DPH1/DPH2 domain 3"/>
    <property type="match status" value="1"/>
</dbReference>
<dbReference type="InterPro" id="IPR042265">
    <property type="entry name" value="DPH1/DPH2_3"/>
</dbReference>
<feature type="compositionally biased region" description="Acidic residues" evidence="8">
    <location>
        <begin position="461"/>
        <end position="472"/>
    </location>
</feature>
<comment type="similarity">
    <text evidence="3 7">Belongs to the DPH1/DPH2 family. DPH2 subfamily.</text>
</comment>
<dbReference type="PANTHER" id="PTHR10762">
    <property type="entry name" value="DIPHTHAMIDE BIOSYNTHESIS PROTEIN"/>
    <property type="match status" value="1"/>
</dbReference>
<sequence length="586" mass="63936">MTTSTLPAPVAAPVLSTPESNLFEDPTPAAKPAGGPRLTPEEVWDVYEVGRTAREIIEGGWRRVALQFPDGMLMDAPRVYGELERELEQLEWKKTENGTGAGATNGPSQTVEGREEEKLETDPTPQASRSPRIRLAILADTSYGSCCVDEIAAEHVAADVVVHYGRACLSPTARLPVIYVYTTRPLDPSAAVAAFEENFTKEDRVVVMADLTYHNHVEGLVAELRGRGWEGVRGTEVIHEPTASIPNRKMLWSLGDIEKDTGGEEEDLKSWKVFHVSQPPAALLLTLSSRIQDLLIYPTETSKDLIATTTTRLLSRRYALLLRLTTTPIIGILINTLSVSNYLSSISHLRSLIAAAGKKSYTFVVGKVNSAKIANFAEVGGWVVVGCWESSLVEGEGFYAPVVTPFELGVALEGDEGRVWSGEWRGDFEVLEERGEGRVRAELEVREEVGYRREGGHMDVENDDEDSEEESAPPEFDLRTGRYVSHSRPLRNPQTTSKNSNASSSQGVSEPRTATTTLARRAKLEIASVNGAASPGAEFLRSQRTWTGLGSDLVTEGESAEAAGTIEEGRRGIARGYVIGEEVGRK</sequence>
<dbReference type="InterPro" id="IPR016435">
    <property type="entry name" value="DPH1/DPH2"/>
</dbReference>
<dbReference type="EMBL" id="MU251373">
    <property type="protein sequence ID" value="KAG9238204.1"/>
    <property type="molecule type" value="Genomic_DNA"/>
</dbReference>
<evidence type="ECO:0000256" key="4">
    <source>
        <dbReference type="ARBA" id="ARBA00022723"/>
    </source>
</evidence>
<reference evidence="9" key="1">
    <citation type="journal article" date="2021" name="IMA Fungus">
        <title>Genomic characterization of three marine fungi, including Emericellopsis atlantica sp. nov. with signatures of a generalist lifestyle and marine biomass degradation.</title>
        <authorList>
            <person name="Hagestad O.C."/>
            <person name="Hou L."/>
            <person name="Andersen J.H."/>
            <person name="Hansen E.H."/>
            <person name="Altermark B."/>
            <person name="Li C."/>
            <person name="Kuhnert E."/>
            <person name="Cox R.J."/>
            <person name="Crous P.W."/>
            <person name="Spatafora J.W."/>
            <person name="Lail K."/>
            <person name="Amirebrahimi M."/>
            <person name="Lipzen A."/>
            <person name="Pangilinan J."/>
            <person name="Andreopoulos W."/>
            <person name="Hayes R.D."/>
            <person name="Ng V."/>
            <person name="Grigoriev I.V."/>
            <person name="Jackson S.A."/>
            <person name="Sutton T.D.S."/>
            <person name="Dobson A.D.W."/>
            <person name="Rama T."/>
        </authorList>
    </citation>
    <scope>NUCLEOTIDE SEQUENCE</scope>
    <source>
        <strain evidence="9">TRa018bII</strain>
    </source>
</reference>
<evidence type="ECO:0000256" key="6">
    <source>
        <dbReference type="ARBA" id="ARBA00023014"/>
    </source>
</evidence>
<keyword evidence="7" id="KW-0963">Cytoplasm</keyword>
<evidence type="ECO:0000256" key="7">
    <source>
        <dbReference type="RuleBase" id="RU364133"/>
    </source>
</evidence>
<dbReference type="InterPro" id="IPR042263">
    <property type="entry name" value="DPH1/DPH2_1"/>
</dbReference>
<dbReference type="GO" id="GO:0090560">
    <property type="term" value="F:2-(3-amino-3-carboxypropyl)histidine synthase activity"/>
    <property type="evidence" value="ECO:0007669"/>
    <property type="project" value="InterPro"/>
</dbReference>
<evidence type="ECO:0000313" key="9">
    <source>
        <dbReference type="EMBL" id="KAG9238204.1"/>
    </source>
</evidence>
<feature type="region of interest" description="Disordered" evidence="8">
    <location>
        <begin position="452"/>
        <end position="514"/>
    </location>
</feature>
<keyword evidence="10" id="KW-1185">Reference proteome</keyword>
<comment type="cofactor">
    <cofactor evidence="1">
        <name>[4Fe-4S] cluster</name>
        <dbReference type="ChEBI" id="CHEBI:49883"/>
    </cofactor>
</comment>
<feature type="compositionally biased region" description="Basic and acidic residues" evidence="8">
    <location>
        <begin position="112"/>
        <end position="121"/>
    </location>
</feature>
<keyword evidence="4 7" id="KW-0479">Metal-binding</keyword>